<gene>
    <name evidence="3" type="ORF">PROFUN_03385</name>
</gene>
<proteinExistence type="predicted"/>
<name>A0A2P6NWH2_9EUKA</name>
<keyword evidence="1" id="KW-0812">Transmembrane</keyword>
<dbReference type="Proteomes" id="UP000241769">
    <property type="component" value="Unassembled WGS sequence"/>
</dbReference>
<feature type="transmembrane region" description="Helical" evidence="1">
    <location>
        <begin position="170"/>
        <end position="189"/>
    </location>
</feature>
<dbReference type="AlphaFoldDB" id="A0A2P6NWH2"/>
<feature type="chain" id="PRO_5015130881" description="Secreted protein" evidence="2">
    <location>
        <begin position="19"/>
        <end position="190"/>
    </location>
</feature>
<keyword evidence="1" id="KW-0472">Membrane</keyword>
<feature type="signal peptide" evidence="2">
    <location>
        <begin position="1"/>
        <end position="18"/>
    </location>
</feature>
<keyword evidence="2" id="KW-0732">Signal</keyword>
<keyword evidence="4" id="KW-1185">Reference proteome</keyword>
<dbReference type="EMBL" id="MDYQ01000012">
    <property type="protein sequence ID" value="PRP88276.1"/>
    <property type="molecule type" value="Genomic_DNA"/>
</dbReference>
<accession>A0A2P6NWH2</accession>
<evidence type="ECO:0000313" key="4">
    <source>
        <dbReference type="Proteomes" id="UP000241769"/>
    </source>
</evidence>
<evidence type="ECO:0000313" key="3">
    <source>
        <dbReference type="EMBL" id="PRP88276.1"/>
    </source>
</evidence>
<dbReference type="InParanoid" id="A0A2P6NWH2"/>
<organism evidence="3 4">
    <name type="scientific">Planoprotostelium fungivorum</name>
    <dbReference type="NCBI Taxonomy" id="1890364"/>
    <lineage>
        <taxon>Eukaryota</taxon>
        <taxon>Amoebozoa</taxon>
        <taxon>Evosea</taxon>
        <taxon>Variosea</taxon>
        <taxon>Cavosteliida</taxon>
        <taxon>Cavosteliaceae</taxon>
        <taxon>Planoprotostelium</taxon>
    </lineage>
</organism>
<sequence length="190" mass="19067">MQSFLLLALLSLFAASQADVFIITTYNSSDCTFASKSQSYPTGCLGVGPLSNQNSIDGNTASVKSFLGSGSCGGNAATTLNYTLGAVCTALINGGNIYYKAYTGRTVTPAPGPNDQITENYSGSGCGGTGNAVITYNTGCTAKDCGAATVGSTRGVCLTQGQAYATPNSSGLAVTFSLAILAVAAVIVLF</sequence>
<evidence type="ECO:0000256" key="1">
    <source>
        <dbReference type="SAM" id="Phobius"/>
    </source>
</evidence>
<reference evidence="3 4" key="1">
    <citation type="journal article" date="2018" name="Genome Biol. Evol.">
        <title>Multiple Roots of Fruiting Body Formation in Amoebozoa.</title>
        <authorList>
            <person name="Hillmann F."/>
            <person name="Forbes G."/>
            <person name="Novohradska S."/>
            <person name="Ferling I."/>
            <person name="Riege K."/>
            <person name="Groth M."/>
            <person name="Westermann M."/>
            <person name="Marz M."/>
            <person name="Spaller T."/>
            <person name="Winckler T."/>
            <person name="Schaap P."/>
            <person name="Glockner G."/>
        </authorList>
    </citation>
    <scope>NUCLEOTIDE SEQUENCE [LARGE SCALE GENOMIC DNA]</scope>
    <source>
        <strain evidence="3 4">Jena</strain>
    </source>
</reference>
<protein>
    <recommendedName>
        <fullName evidence="5">Secreted protein</fullName>
    </recommendedName>
</protein>
<comment type="caution">
    <text evidence="3">The sequence shown here is derived from an EMBL/GenBank/DDBJ whole genome shotgun (WGS) entry which is preliminary data.</text>
</comment>
<keyword evidence="1" id="KW-1133">Transmembrane helix</keyword>
<evidence type="ECO:0008006" key="5">
    <source>
        <dbReference type="Google" id="ProtNLM"/>
    </source>
</evidence>
<evidence type="ECO:0000256" key="2">
    <source>
        <dbReference type="SAM" id="SignalP"/>
    </source>
</evidence>